<organism evidence="3 4">
    <name type="scientific">Rotaria magnacalcarata</name>
    <dbReference type="NCBI Taxonomy" id="392030"/>
    <lineage>
        <taxon>Eukaryota</taxon>
        <taxon>Metazoa</taxon>
        <taxon>Spiralia</taxon>
        <taxon>Gnathifera</taxon>
        <taxon>Rotifera</taxon>
        <taxon>Eurotatoria</taxon>
        <taxon>Bdelloidea</taxon>
        <taxon>Philodinida</taxon>
        <taxon>Philodinidae</taxon>
        <taxon>Rotaria</taxon>
    </lineage>
</organism>
<reference evidence="3" key="1">
    <citation type="submission" date="2021-02" db="EMBL/GenBank/DDBJ databases">
        <authorList>
            <person name="Nowell W R."/>
        </authorList>
    </citation>
    <scope>NUCLEOTIDE SEQUENCE</scope>
</reference>
<evidence type="ECO:0000313" key="3">
    <source>
        <dbReference type="EMBL" id="CAF4407966.1"/>
    </source>
</evidence>
<evidence type="ECO:0000313" key="1">
    <source>
        <dbReference type="EMBL" id="CAF4283023.1"/>
    </source>
</evidence>
<evidence type="ECO:0000313" key="2">
    <source>
        <dbReference type="EMBL" id="CAF4388566.1"/>
    </source>
</evidence>
<dbReference type="EMBL" id="CAJOBI010054679">
    <property type="protein sequence ID" value="CAF4388566.1"/>
    <property type="molecule type" value="Genomic_DNA"/>
</dbReference>
<dbReference type="EMBL" id="CAJOBH010032180">
    <property type="protein sequence ID" value="CAF4283023.1"/>
    <property type="molecule type" value="Genomic_DNA"/>
</dbReference>
<sequence length="67" mass="8192">MNRALEQREVEIEQQIIHFRDKLEQANLETQHIKSQLVELQDRDQTQNMTMNDREIHYQSQIKELQT</sequence>
<protein>
    <submittedName>
        <fullName evidence="3">Uncharacterized protein</fullName>
    </submittedName>
</protein>
<comment type="caution">
    <text evidence="3">The sequence shown here is derived from an EMBL/GenBank/DDBJ whole genome shotgun (WGS) entry which is preliminary data.</text>
</comment>
<gene>
    <name evidence="1" type="ORF">BYL167_LOCUS26783</name>
    <name evidence="3" type="ORF">GIL414_LOCUS30477</name>
    <name evidence="2" type="ORF">SMN809_LOCUS29900</name>
</gene>
<accession>A0A8S2VTQ9</accession>
<dbReference type="Proteomes" id="UP000676336">
    <property type="component" value="Unassembled WGS sequence"/>
</dbReference>
<proteinExistence type="predicted"/>
<name>A0A8S2VTQ9_9BILA</name>
<dbReference type="Proteomes" id="UP000681720">
    <property type="component" value="Unassembled WGS sequence"/>
</dbReference>
<evidence type="ECO:0000313" key="4">
    <source>
        <dbReference type="Proteomes" id="UP000681720"/>
    </source>
</evidence>
<dbReference type="AlphaFoldDB" id="A0A8S2VTQ9"/>
<dbReference type="Proteomes" id="UP000681967">
    <property type="component" value="Unassembled WGS sequence"/>
</dbReference>
<dbReference type="EMBL" id="CAJOBJ010058574">
    <property type="protein sequence ID" value="CAF4407966.1"/>
    <property type="molecule type" value="Genomic_DNA"/>
</dbReference>
<feature type="non-terminal residue" evidence="3">
    <location>
        <position position="1"/>
    </location>
</feature>